<feature type="binding site" evidence="2">
    <location>
        <position position="61"/>
    </location>
    <ligand>
        <name>substrate</name>
    </ligand>
</feature>
<gene>
    <name evidence="3" type="ORF">EGI31_24560</name>
</gene>
<dbReference type="SUPFAM" id="SSF53254">
    <property type="entry name" value="Phosphoglycerate mutase-like"/>
    <property type="match status" value="1"/>
</dbReference>
<dbReference type="EMBL" id="RJUF01000195">
    <property type="protein sequence ID" value="MCP9766122.1"/>
    <property type="molecule type" value="Genomic_DNA"/>
</dbReference>
<evidence type="ECO:0000313" key="4">
    <source>
        <dbReference type="Proteomes" id="UP001204144"/>
    </source>
</evidence>
<dbReference type="Proteomes" id="UP001204144">
    <property type="component" value="Unassembled WGS sequence"/>
</dbReference>
<protein>
    <submittedName>
        <fullName evidence="3">Phosphohistidine phosphatase</fullName>
    </submittedName>
</protein>
<comment type="caution">
    <text evidence="3">The sequence shown here is derived from an EMBL/GenBank/DDBJ whole genome shotgun (WGS) entry which is preliminary data.</text>
</comment>
<accession>A0AAE3H7V1</accession>
<sequence>MEKNLLLVRHATAEDITNSAMVRDRDRELTSRGIMESARIGKYLKDNGLKIDAILCSPATRTHTTANLIAEQLKFDTDNVELADGLYGSGPRGYLALLNGLNESLETVIIVGHNPDITFFADYLSSQDCGGSMSKATVIHLKFDDLSWAEISQKSGSLVKRVDVKDLN</sequence>
<keyword evidence="1" id="KW-0378">Hydrolase</keyword>
<dbReference type="SMART" id="SM00855">
    <property type="entry name" value="PGAM"/>
    <property type="match status" value="1"/>
</dbReference>
<dbReference type="PANTHER" id="PTHR20935:SF1">
    <property type="entry name" value="SLL1549 PROTEIN"/>
    <property type="match status" value="1"/>
</dbReference>
<reference evidence="3 4" key="1">
    <citation type="submission" date="2018-11" db="EMBL/GenBank/DDBJ databases">
        <title>Novel bacteria species description.</title>
        <authorList>
            <person name="Han J.-H."/>
        </authorList>
    </citation>
    <scope>NUCLEOTIDE SEQUENCE [LARGE SCALE GENOMIC DNA]</scope>
    <source>
        <strain evidence="3 4">KCTC23259</strain>
    </source>
</reference>
<dbReference type="InterPro" id="IPR013078">
    <property type="entry name" value="His_Pase_superF_clade-1"/>
</dbReference>
<dbReference type="AlphaFoldDB" id="A0AAE3H7V1"/>
<dbReference type="Pfam" id="PF00300">
    <property type="entry name" value="His_Phos_1"/>
    <property type="match status" value="1"/>
</dbReference>
<name>A0AAE3H7V1_9BACT</name>
<dbReference type="RefSeq" id="WP_255039827.1">
    <property type="nucleotide sequence ID" value="NZ_RJUF01000195.1"/>
</dbReference>
<evidence type="ECO:0000313" key="3">
    <source>
        <dbReference type="EMBL" id="MCP9766122.1"/>
    </source>
</evidence>
<dbReference type="Gene3D" id="3.40.50.1240">
    <property type="entry name" value="Phosphoglycerate mutase-like"/>
    <property type="match status" value="1"/>
</dbReference>
<evidence type="ECO:0000256" key="1">
    <source>
        <dbReference type="ARBA" id="ARBA00022801"/>
    </source>
</evidence>
<evidence type="ECO:0000256" key="2">
    <source>
        <dbReference type="PIRSR" id="PIRSR613078-2"/>
    </source>
</evidence>
<keyword evidence="4" id="KW-1185">Reference proteome</keyword>
<dbReference type="GO" id="GO:0016787">
    <property type="term" value="F:hydrolase activity"/>
    <property type="evidence" value="ECO:0007669"/>
    <property type="project" value="UniProtKB-KW"/>
</dbReference>
<dbReference type="InterPro" id="IPR029033">
    <property type="entry name" value="His_PPase_superfam"/>
</dbReference>
<dbReference type="PANTHER" id="PTHR20935">
    <property type="entry name" value="PHOSPHOGLYCERATE MUTASE-RELATED"/>
    <property type="match status" value="1"/>
</dbReference>
<dbReference type="InterPro" id="IPR051021">
    <property type="entry name" value="Mito_Ser/Thr_phosphatase"/>
</dbReference>
<dbReference type="CDD" id="cd07067">
    <property type="entry name" value="HP_PGM_like"/>
    <property type="match status" value="1"/>
</dbReference>
<proteinExistence type="predicted"/>
<organism evidence="3 4">
    <name type="scientific">Lacihabitans soyangensis</name>
    <dbReference type="NCBI Taxonomy" id="869394"/>
    <lineage>
        <taxon>Bacteria</taxon>
        <taxon>Pseudomonadati</taxon>
        <taxon>Bacteroidota</taxon>
        <taxon>Cytophagia</taxon>
        <taxon>Cytophagales</taxon>
        <taxon>Leadbetterellaceae</taxon>
        <taxon>Lacihabitans</taxon>
    </lineage>
</organism>